<accession>F8PRZ6</accession>
<keyword evidence="1" id="KW-0472">Membrane</keyword>
<dbReference type="InParanoid" id="F8PRZ6"/>
<keyword evidence="1" id="KW-0812">Transmembrane</keyword>
<proteinExistence type="predicted"/>
<feature type="transmembrane region" description="Helical" evidence="1">
    <location>
        <begin position="12"/>
        <end position="33"/>
    </location>
</feature>
<name>F8PRZ6_SERL3</name>
<sequence length="210" mass="23665">MAQVSAFPASAMIMIIGGLCGIFLISAALLNVYPLGQHSPSLGKADNTHVNPFEAENMALKEQHCQACEYQKVTTSTIHTLRVQKAVLKEQNHLDHRCYHARLEKLESQAIEAKIKERTRRAMEDEYAKITASYHLTLASHEHTIKDISDKLANSEETWEQQKAHYNDQIKAVLASFNLATDYKRQVDQLRTELCCTQLSLIALQSSIIT</sequence>
<reference evidence="3" key="1">
    <citation type="journal article" date="2011" name="Science">
        <title>The plant cell wall-decomposing machinery underlies the functional diversity of forest fungi.</title>
        <authorList>
            <person name="Eastwood D.C."/>
            <person name="Floudas D."/>
            <person name="Binder M."/>
            <person name="Majcherczyk A."/>
            <person name="Schneider P."/>
            <person name="Aerts A."/>
            <person name="Asiegbu F.O."/>
            <person name="Baker S.E."/>
            <person name="Barry K."/>
            <person name="Bendiksby M."/>
            <person name="Blumentritt M."/>
            <person name="Coutinho P.M."/>
            <person name="Cullen D."/>
            <person name="de Vries R.P."/>
            <person name="Gathman A."/>
            <person name="Goodell B."/>
            <person name="Henrissat B."/>
            <person name="Ihrmark K."/>
            <person name="Kauserud H."/>
            <person name="Kohler A."/>
            <person name="LaButti K."/>
            <person name="Lapidus A."/>
            <person name="Lavin J.L."/>
            <person name="Lee Y.-H."/>
            <person name="Lindquist E."/>
            <person name="Lilly W."/>
            <person name="Lucas S."/>
            <person name="Morin E."/>
            <person name="Murat C."/>
            <person name="Oguiza J.A."/>
            <person name="Park J."/>
            <person name="Pisabarro A.G."/>
            <person name="Riley R."/>
            <person name="Rosling A."/>
            <person name="Salamov A."/>
            <person name="Schmidt O."/>
            <person name="Schmutz J."/>
            <person name="Skrede I."/>
            <person name="Stenlid J."/>
            <person name="Wiebenga A."/>
            <person name="Xie X."/>
            <person name="Kuees U."/>
            <person name="Hibbett D.S."/>
            <person name="Hoffmeister D."/>
            <person name="Hoegberg N."/>
            <person name="Martin F."/>
            <person name="Grigoriev I.V."/>
            <person name="Watkinson S.C."/>
        </authorList>
    </citation>
    <scope>NUCLEOTIDE SEQUENCE [LARGE SCALE GENOMIC DNA]</scope>
    <source>
        <strain evidence="3">strain S7.3</strain>
    </source>
</reference>
<gene>
    <name evidence="2" type="ORF">SERLA73DRAFT_151373</name>
</gene>
<protein>
    <submittedName>
        <fullName evidence="2">Uncharacterized protein</fullName>
    </submittedName>
</protein>
<organism evidence="3">
    <name type="scientific">Serpula lacrymans var. lacrymans (strain S7.3)</name>
    <name type="common">Dry rot fungus</name>
    <dbReference type="NCBI Taxonomy" id="936435"/>
    <lineage>
        <taxon>Eukaryota</taxon>
        <taxon>Fungi</taxon>
        <taxon>Dikarya</taxon>
        <taxon>Basidiomycota</taxon>
        <taxon>Agaricomycotina</taxon>
        <taxon>Agaricomycetes</taxon>
        <taxon>Agaricomycetidae</taxon>
        <taxon>Boletales</taxon>
        <taxon>Coniophorineae</taxon>
        <taxon>Serpulaceae</taxon>
        <taxon>Serpula</taxon>
    </lineage>
</organism>
<dbReference type="EMBL" id="GL945478">
    <property type="protein sequence ID" value="EGO00662.1"/>
    <property type="molecule type" value="Genomic_DNA"/>
</dbReference>
<keyword evidence="1" id="KW-1133">Transmembrane helix</keyword>
<dbReference type="AlphaFoldDB" id="F8PRZ6"/>
<dbReference type="HOGENOM" id="CLU_1372944_0_0_1"/>
<evidence type="ECO:0000313" key="3">
    <source>
        <dbReference type="Proteomes" id="UP000008063"/>
    </source>
</evidence>
<evidence type="ECO:0000313" key="2">
    <source>
        <dbReference type="EMBL" id="EGO00662.1"/>
    </source>
</evidence>
<keyword evidence="3" id="KW-1185">Reference proteome</keyword>
<dbReference type="Proteomes" id="UP000008063">
    <property type="component" value="Unassembled WGS sequence"/>
</dbReference>
<evidence type="ECO:0000256" key="1">
    <source>
        <dbReference type="SAM" id="Phobius"/>
    </source>
</evidence>